<feature type="transmembrane region" description="Helical" evidence="5">
    <location>
        <begin position="48"/>
        <end position="67"/>
    </location>
</feature>
<dbReference type="EC" id="7.1.1.-" evidence="5"/>
<reference evidence="8 9" key="2">
    <citation type="submission" date="2017-09" db="EMBL/GenBank/DDBJ databases">
        <title>The genome of whitefly Bemisia tabaci, a global crop pest, provides novel insights into virus transmission, host adaptation and insecticide resistance.</title>
        <authorList>
            <person name="Kaur N."/>
            <person name="Kliot A."/>
            <person name="Pinheiro P.V."/>
            <person name="Luan J."/>
            <person name="Zheng Y."/>
            <person name="Liu W."/>
            <person name="Sun H."/>
            <person name="Yang X."/>
            <person name="Xu Y."/>
            <person name="Luo Y."/>
            <person name="Kruse A."/>
            <person name="Fisher T.W."/>
            <person name="Nelson D.R."/>
            <person name="Elimelech M."/>
            <person name="MacCoss M."/>
            <person name="Johnson R."/>
            <person name="Cohen E."/>
            <person name="Hunter W.B."/>
            <person name="Brown J.K."/>
            <person name="Jander G."/>
            <person name="Cilia M."/>
            <person name="Douglas A.E."/>
            <person name="Ghanim M."/>
            <person name="Simmons A.M."/>
            <person name="Wintermantel W.M."/>
            <person name="Ling K.-S."/>
            <person name="Fei Z."/>
        </authorList>
    </citation>
    <scope>NUCLEOTIDE SEQUENCE [LARGE SCALE GENOMIC DNA]</scope>
    <source>
        <strain evidence="8 9">MEAM1</strain>
    </source>
</reference>
<accession>A0A249DYM5</accession>
<organism evidence="8 9">
    <name type="scientific">Candidatus Hamiltonella defensa</name>
    <name type="common">Bemisia tabaci</name>
    <dbReference type="NCBI Taxonomy" id="672795"/>
    <lineage>
        <taxon>Bacteria</taxon>
        <taxon>Pseudomonadati</taxon>
        <taxon>Pseudomonadota</taxon>
        <taxon>Gammaproteobacteria</taxon>
        <taxon>Enterobacterales</taxon>
        <taxon>Enterobacteriaceae</taxon>
        <taxon>aphid secondary symbionts</taxon>
        <taxon>Candidatus Williamhamiltonella</taxon>
    </lineage>
</organism>
<name>A0A249DYM5_9ENTR</name>
<feature type="transmembrane region" description="Helical" evidence="5">
    <location>
        <begin position="250"/>
        <end position="271"/>
    </location>
</feature>
<dbReference type="OrthoDB" id="9768329at2"/>
<feature type="transmembrane region" description="Helical" evidence="5">
    <location>
        <begin position="309"/>
        <end position="328"/>
    </location>
</feature>
<dbReference type="NCBIfam" id="TIGR01770">
    <property type="entry name" value="NDH_I_N"/>
    <property type="match status" value="1"/>
</dbReference>
<evidence type="ECO:0000313" key="9">
    <source>
        <dbReference type="Proteomes" id="UP000216438"/>
    </source>
</evidence>
<feature type="transmembrane region" description="Helical" evidence="5">
    <location>
        <begin position="171"/>
        <end position="193"/>
    </location>
</feature>
<keyword evidence="5" id="KW-1278">Translocase</keyword>
<comment type="function">
    <text evidence="5">NDH-1 shuttles electrons from NADH, via FMN and iron-sulfur (Fe-S) centers, to quinones in the respiratory chain. The immediate electron acceptor for the enzyme in this species is believed to be ubiquinone. Couples the redox reaction to proton translocation (for every two electrons transferred, four hydrogen ions are translocated across the cytoplasmic membrane), and thus conserves the redox energy in a proton gradient.</text>
</comment>
<gene>
    <name evidence="5" type="primary">nuoN</name>
    <name evidence="8" type="ORF">BA171_05150</name>
</gene>
<dbReference type="GO" id="GO:0012505">
    <property type="term" value="C:endomembrane system"/>
    <property type="evidence" value="ECO:0007669"/>
    <property type="project" value="UniProtKB-SubCell"/>
</dbReference>
<dbReference type="GO" id="GO:0048038">
    <property type="term" value="F:quinone binding"/>
    <property type="evidence" value="ECO:0007669"/>
    <property type="project" value="UniProtKB-KW"/>
</dbReference>
<dbReference type="GO" id="GO:0008137">
    <property type="term" value="F:NADH dehydrogenase (ubiquinone) activity"/>
    <property type="evidence" value="ECO:0007669"/>
    <property type="project" value="InterPro"/>
</dbReference>
<keyword evidence="3 5" id="KW-1133">Transmembrane helix</keyword>
<dbReference type="AlphaFoldDB" id="A0A249DYM5"/>
<feature type="domain" description="NADH:quinone oxidoreductase/Mrp antiporter transmembrane" evidence="7">
    <location>
        <begin position="134"/>
        <end position="432"/>
    </location>
</feature>
<feature type="transmembrane region" description="Helical" evidence="5">
    <location>
        <begin position="283"/>
        <end position="302"/>
    </location>
</feature>
<feature type="transmembrane region" description="Helical" evidence="5">
    <location>
        <begin position="418"/>
        <end position="438"/>
    </location>
</feature>
<dbReference type="Pfam" id="PF00361">
    <property type="entry name" value="Proton_antipo_M"/>
    <property type="match status" value="1"/>
</dbReference>
<protein>
    <recommendedName>
        <fullName evidence="5">NADH-quinone oxidoreductase subunit N</fullName>
        <ecNumber evidence="5">7.1.1.-</ecNumber>
    </recommendedName>
    <alternativeName>
        <fullName evidence="5">NADH dehydrogenase I subunit N</fullName>
    </alternativeName>
    <alternativeName>
        <fullName evidence="5">NDH-1 subunit N</fullName>
    </alternativeName>
</protein>
<dbReference type="PANTHER" id="PTHR22773">
    <property type="entry name" value="NADH DEHYDROGENASE"/>
    <property type="match status" value="1"/>
</dbReference>
<evidence type="ECO:0000259" key="7">
    <source>
        <dbReference type="Pfam" id="PF00361"/>
    </source>
</evidence>
<comment type="subcellular location">
    <subcellularLocation>
        <location evidence="5">Cell membrane</location>
        <topology evidence="5">Multi-pass membrane protein</topology>
    </subcellularLocation>
    <subcellularLocation>
        <location evidence="1">Endomembrane system</location>
        <topology evidence="1">Multi-pass membrane protein</topology>
    </subcellularLocation>
    <subcellularLocation>
        <location evidence="6">Membrane</location>
        <topology evidence="6">Multi-pass membrane protein</topology>
    </subcellularLocation>
</comment>
<dbReference type="Proteomes" id="UP000216438">
    <property type="component" value="Chromosome"/>
</dbReference>
<feature type="transmembrane region" description="Helical" evidence="5">
    <location>
        <begin position="383"/>
        <end position="412"/>
    </location>
</feature>
<dbReference type="InterPro" id="IPR010096">
    <property type="entry name" value="NADH-Q_OxRdtase_suN/2"/>
</dbReference>
<comment type="subunit">
    <text evidence="5">NDH-1 is composed of 13 different subunits. Subunits NuoA, H, J, K, L, M, N constitute the membrane sector of the complex.</text>
</comment>
<dbReference type="RefSeq" id="WP_046493595.1">
    <property type="nucleotide sequence ID" value="NZ_CP016303.1"/>
</dbReference>
<dbReference type="EMBL" id="CP016303">
    <property type="protein sequence ID" value="ASX26459.1"/>
    <property type="molecule type" value="Genomic_DNA"/>
</dbReference>
<dbReference type="HAMAP" id="MF_00445">
    <property type="entry name" value="NDH1_NuoN_1"/>
    <property type="match status" value="1"/>
</dbReference>
<evidence type="ECO:0000256" key="5">
    <source>
        <dbReference type="HAMAP-Rule" id="MF_00445"/>
    </source>
</evidence>
<keyword evidence="2 5" id="KW-0812">Transmembrane</keyword>
<keyword evidence="5" id="KW-0520">NAD</keyword>
<dbReference type="NCBIfam" id="NF004439">
    <property type="entry name" value="PRK05777.1-1"/>
    <property type="match status" value="1"/>
</dbReference>
<keyword evidence="5" id="KW-1003">Cell membrane</keyword>
<feature type="transmembrane region" description="Helical" evidence="5">
    <location>
        <begin position="87"/>
        <end position="105"/>
    </location>
</feature>
<comment type="catalytic activity">
    <reaction evidence="5">
        <text>a quinone + NADH + 5 H(+)(in) = a quinol + NAD(+) + 4 H(+)(out)</text>
        <dbReference type="Rhea" id="RHEA:57888"/>
        <dbReference type="ChEBI" id="CHEBI:15378"/>
        <dbReference type="ChEBI" id="CHEBI:24646"/>
        <dbReference type="ChEBI" id="CHEBI:57540"/>
        <dbReference type="ChEBI" id="CHEBI:57945"/>
        <dbReference type="ChEBI" id="CHEBI:132124"/>
    </reaction>
</comment>
<keyword evidence="5" id="KW-0813">Transport</keyword>
<feature type="transmembrane region" description="Helical" evidence="5">
    <location>
        <begin position="459"/>
        <end position="482"/>
    </location>
</feature>
<dbReference type="GO" id="GO:0050136">
    <property type="term" value="F:NADH dehydrogenase (quinone) (non-electrogenic) activity"/>
    <property type="evidence" value="ECO:0007669"/>
    <property type="project" value="UniProtKB-UniRule"/>
</dbReference>
<feature type="transmembrane region" description="Helical" evidence="5">
    <location>
        <begin position="340"/>
        <end position="363"/>
    </location>
</feature>
<dbReference type="GO" id="GO:0042773">
    <property type="term" value="P:ATP synthesis coupled electron transport"/>
    <property type="evidence" value="ECO:0007669"/>
    <property type="project" value="InterPro"/>
</dbReference>
<evidence type="ECO:0000256" key="3">
    <source>
        <dbReference type="ARBA" id="ARBA00022989"/>
    </source>
</evidence>
<keyword evidence="5 8" id="KW-0830">Ubiquinone</keyword>
<feature type="transmembrane region" description="Helical" evidence="5">
    <location>
        <begin position="13"/>
        <end position="36"/>
    </location>
</feature>
<evidence type="ECO:0000256" key="1">
    <source>
        <dbReference type="ARBA" id="ARBA00004127"/>
    </source>
</evidence>
<evidence type="ECO:0000256" key="6">
    <source>
        <dbReference type="RuleBase" id="RU000320"/>
    </source>
</evidence>
<evidence type="ECO:0000256" key="4">
    <source>
        <dbReference type="ARBA" id="ARBA00023136"/>
    </source>
</evidence>
<feature type="transmembrane region" description="Helical" evidence="5">
    <location>
        <begin position="213"/>
        <end position="238"/>
    </location>
</feature>
<evidence type="ECO:0000256" key="2">
    <source>
        <dbReference type="ARBA" id="ARBA00022692"/>
    </source>
</evidence>
<feature type="transmembrane region" description="Helical" evidence="5">
    <location>
        <begin position="140"/>
        <end position="159"/>
    </location>
</feature>
<comment type="similarity">
    <text evidence="5">Belongs to the complex I subunit 2 family.</text>
</comment>
<dbReference type="GO" id="GO:0005886">
    <property type="term" value="C:plasma membrane"/>
    <property type="evidence" value="ECO:0007669"/>
    <property type="project" value="UniProtKB-SubCell"/>
</dbReference>
<evidence type="ECO:0000313" key="8">
    <source>
        <dbReference type="EMBL" id="ASX26459.1"/>
    </source>
</evidence>
<keyword evidence="4 5" id="KW-0472">Membrane</keyword>
<sequence>MITSSQSALSGEMLMAMLPILIVAGTVVLLMLSIAWRRHHFFNGSLTVIGLNCALFSLYTVWCLFYLSQHDAINVTPLLRINGYSIFYSGLVILASLATCTFAYPWLQGYPDNREEFYLLLLISTLGALVLVSAQHLAAVFLGIELIALPLFGLLGYAYQQNRSLEASIKYFVLSAAASSFLLFGMAMLYAQTGGLSFTSLGNVFNEHVFSKPLILAGMGMILVGFGFKLSLVPFQLWTPDVYQGAPAPVTTFLGTVGKIALLAGVMRFFLYVPTFNVPGLNTALSFMAVASIFFGNLMALTQNNIKRLLGYSSIAHFGYLMIGLIALHQDPMVLERVAVYIVAYLFSSLGVLGVVSLMSSPYKGADAEALFSYRGLFWHRPILAAVMTIMLLSLAGIPMTLGFIAKFFILLTAVNTHLWVLTATVVIGSAIALYYYLRITVSLFLSPPETLQRDTPKDWAFTAGGIVVWISALLVLVFGIYPQPLISFIKGFNALS</sequence>
<proteinExistence type="inferred from homology"/>
<reference evidence="9" key="1">
    <citation type="submission" date="2016-06" db="EMBL/GenBank/DDBJ databases">
        <authorList>
            <person name="Chen W."/>
            <person name="Hasegawa D.K."/>
        </authorList>
    </citation>
    <scope>NUCLEOTIDE SEQUENCE [LARGE SCALE GENOMIC DNA]</scope>
    <source>
        <strain evidence="9">MEAM1</strain>
    </source>
</reference>
<dbReference type="InterPro" id="IPR001750">
    <property type="entry name" value="ND/Mrp_TM"/>
</dbReference>
<keyword evidence="5" id="KW-0874">Quinone</keyword>
<feature type="transmembrane region" description="Helical" evidence="5">
    <location>
        <begin position="117"/>
        <end position="134"/>
    </location>
</feature>